<dbReference type="PANTHER" id="PTHR36978">
    <property type="entry name" value="P-LOOP CONTAINING NUCLEOTIDE TRIPHOSPHATE HYDROLASE"/>
    <property type="match status" value="1"/>
</dbReference>
<protein>
    <recommendedName>
        <fullName evidence="3">Sulfotransferase domain-containing protein</fullName>
    </recommendedName>
</protein>
<dbReference type="PANTHER" id="PTHR36978:SF4">
    <property type="entry name" value="P-LOOP CONTAINING NUCLEOSIDE TRIPHOSPHATE HYDROLASE PROTEIN"/>
    <property type="match status" value="1"/>
</dbReference>
<evidence type="ECO:0008006" key="3">
    <source>
        <dbReference type="Google" id="ProtNLM"/>
    </source>
</evidence>
<dbReference type="SUPFAM" id="SSF52540">
    <property type="entry name" value="P-loop containing nucleoside triphosphate hydrolases"/>
    <property type="match status" value="1"/>
</dbReference>
<gene>
    <name evidence="1" type="ORF">ULVI_14880</name>
</gene>
<reference evidence="1 2" key="1">
    <citation type="submission" date="2016-02" db="EMBL/GenBank/DDBJ databases">
        <title>Ulvibacter sp. LPB0005, isolated from Thais luteostoma.</title>
        <authorList>
            <person name="Shin S.-K."/>
            <person name="Yi H."/>
        </authorList>
    </citation>
    <scope>NUCLEOTIDE SEQUENCE [LARGE SCALE GENOMIC DNA]</scope>
    <source>
        <strain evidence="1 2">LPB0005</strain>
    </source>
</reference>
<dbReference type="EMBL" id="LRXL01000053">
    <property type="protein sequence ID" value="OAB75757.1"/>
    <property type="molecule type" value="Genomic_DNA"/>
</dbReference>
<keyword evidence="2" id="KW-1185">Reference proteome</keyword>
<organism evidence="1 2">
    <name type="scientific">Cochleicola gelatinilyticus</name>
    <dbReference type="NCBI Taxonomy" id="1763537"/>
    <lineage>
        <taxon>Bacteria</taxon>
        <taxon>Pseudomonadati</taxon>
        <taxon>Bacteroidota</taxon>
        <taxon>Flavobacteriia</taxon>
        <taxon>Flavobacteriales</taxon>
        <taxon>Flavobacteriaceae</taxon>
        <taxon>Cochleicola</taxon>
    </lineage>
</organism>
<evidence type="ECO:0000313" key="1">
    <source>
        <dbReference type="EMBL" id="OAB75757.1"/>
    </source>
</evidence>
<dbReference type="Gene3D" id="3.40.50.300">
    <property type="entry name" value="P-loop containing nucleotide triphosphate hydrolases"/>
    <property type="match status" value="1"/>
</dbReference>
<dbReference type="Proteomes" id="UP000077013">
    <property type="component" value="Unassembled WGS sequence"/>
</dbReference>
<dbReference type="AlphaFoldDB" id="A0A167EPW4"/>
<dbReference type="RefSeq" id="WP_068593597.1">
    <property type="nucleotide sequence ID" value="NZ_LRXL01000053.1"/>
</dbReference>
<dbReference type="InterPro" id="IPR040632">
    <property type="entry name" value="Sulfotransfer_4"/>
</dbReference>
<dbReference type="Pfam" id="PF17784">
    <property type="entry name" value="Sulfotransfer_4"/>
    <property type="match status" value="1"/>
</dbReference>
<dbReference type="InterPro" id="IPR027417">
    <property type="entry name" value="P-loop_NTPase"/>
</dbReference>
<name>A0A167EPW4_9FLAO</name>
<accession>A0A167EPW4</accession>
<comment type="caution">
    <text evidence="1">The sequence shown here is derived from an EMBL/GenBank/DDBJ whole genome shotgun (WGS) entry which is preliminary data.</text>
</comment>
<dbReference type="OrthoDB" id="285690at2"/>
<evidence type="ECO:0000313" key="2">
    <source>
        <dbReference type="Proteomes" id="UP000077013"/>
    </source>
</evidence>
<dbReference type="STRING" id="1763537.ULVI_14880"/>
<proteinExistence type="predicted"/>
<sequence length="231" mass="27399">MLFPELARGEIDSMKVSSYWVKGIFRRVFQKRKKKVFVIGFHKTGTSSMGHALQELGYRVCGSLKEGKYLANSDTSFLTHLFQKAQPLLKKYDAFQDTPWFLMYEELYNKYPDAYFILTVRDAKSWLKSYQKHFKTDGYLYHDEIYGTLDSINEAAIFIKRYEAHVANVRDFFSSKGKLLEFRTGHDEWRKLTDFLNVKTPNTVFPHSNKAQHSIWMRSFKKSLKRLYYRS</sequence>